<dbReference type="EMBL" id="CAMAPE010000060">
    <property type="protein sequence ID" value="CAH9112988.1"/>
    <property type="molecule type" value="Genomic_DNA"/>
</dbReference>
<sequence length="719" mass="83156">MIARGSSDLIMHRIDYLNVYSGPDRLRRVLTTFCLRKDDLMEIVNGYSEDCFIAKFQFGEVYRGIYDGKEVIVKVWKDDLDTIRPGDNESRFYDELKLQEYFARHSFHPNMAKVIGYCNRDKQLALAYHLKPKAIDTLRNLIEKDNFTWSQRIKAALGFASLLEFMHSRSESPTRLPYLIRNIDPANIMVDEDYEPVLFDLSMVSGGILTDKRHLVDQYPHRCNNYVDPICAHPGKWSVKSDVYSFGVLLLELITKGECKGPGPNSQSRHSLVHPSLNVDSNFRLSDAIKITKLATDCVKYDPLKRPSMKQVVRCLQNLHVVRHHANTWDINKMLNGDDAILRCVKCHGKKPDKRLKFTQAQFLKFLSITRFTPLSRTYSRDPNHWVSGNMFLRGKDNAVGVFSYEDLSIFTNSFNKENLIGNIQYGEAFRGKIGEKNVMVKIWKPRPPLYTVRHGDNESRFRDEMALLQHPILMSHPNMVKLMGYCYEEEKIGVVYDLEPHDTVYNLVLKDDFTWLRRVRTIYEFACLLKFLHDPNLHNEPYIIRNLDAAHIILDKEYSPKLFDFGMCSGGILLDVRYIRDKFTRGTVGYMDPYSLPRGGVWFTVSDVYAYGYIMLSLISKRLTTIEGLNNEEPLVSEWAFEECEKQMCKGGSCSLVDVSLKTHDGFNHNDGVQLTKLGLECINSEGFKRPTMKQVVKRLLNLRVLRTHDQELGIKQK</sequence>
<dbReference type="OrthoDB" id="1223508at2759"/>
<keyword evidence="5" id="KW-1185">Reference proteome</keyword>
<feature type="domain" description="Protein kinase" evidence="3">
    <location>
        <begin position="47"/>
        <end position="323"/>
    </location>
</feature>
<dbReference type="Gene3D" id="1.10.510.10">
    <property type="entry name" value="Transferase(Phosphotransferase) domain 1"/>
    <property type="match status" value="2"/>
</dbReference>
<dbReference type="InterPro" id="IPR000719">
    <property type="entry name" value="Prot_kinase_dom"/>
</dbReference>
<accession>A0A9P1EKL1</accession>
<organism evidence="4 5">
    <name type="scientific">Cuscuta europaea</name>
    <name type="common">European dodder</name>
    <dbReference type="NCBI Taxonomy" id="41803"/>
    <lineage>
        <taxon>Eukaryota</taxon>
        <taxon>Viridiplantae</taxon>
        <taxon>Streptophyta</taxon>
        <taxon>Embryophyta</taxon>
        <taxon>Tracheophyta</taxon>
        <taxon>Spermatophyta</taxon>
        <taxon>Magnoliopsida</taxon>
        <taxon>eudicotyledons</taxon>
        <taxon>Gunneridae</taxon>
        <taxon>Pentapetalae</taxon>
        <taxon>asterids</taxon>
        <taxon>lamiids</taxon>
        <taxon>Solanales</taxon>
        <taxon>Convolvulaceae</taxon>
        <taxon>Cuscuteae</taxon>
        <taxon>Cuscuta</taxon>
        <taxon>Cuscuta subgen. Cuscuta</taxon>
    </lineage>
</organism>
<comment type="caution">
    <text evidence="4">The sequence shown here is derived from an EMBL/GenBank/DDBJ whole genome shotgun (WGS) entry which is preliminary data.</text>
</comment>
<dbReference type="AlphaFoldDB" id="A0A9P1EKL1"/>
<dbReference type="PANTHER" id="PTHR27001:SF764">
    <property type="entry name" value="OS05G0387700 PROTEIN"/>
    <property type="match status" value="1"/>
</dbReference>
<gene>
    <name evidence="4" type="ORF">CEURO_LOCUS19831</name>
</gene>
<dbReference type="GO" id="GO:0005886">
    <property type="term" value="C:plasma membrane"/>
    <property type="evidence" value="ECO:0007669"/>
    <property type="project" value="TreeGrafter"/>
</dbReference>
<proteinExistence type="predicted"/>
<evidence type="ECO:0000259" key="3">
    <source>
        <dbReference type="PROSITE" id="PS50011"/>
    </source>
</evidence>
<evidence type="ECO:0000313" key="4">
    <source>
        <dbReference type="EMBL" id="CAH9112988.1"/>
    </source>
</evidence>
<name>A0A9P1EKL1_CUSEU</name>
<keyword evidence="2" id="KW-0067">ATP-binding</keyword>
<feature type="domain" description="Protein kinase" evidence="3">
    <location>
        <begin position="415"/>
        <end position="706"/>
    </location>
</feature>
<dbReference type="InterPro" id="IPR001245">
    <property type="entry name" value="Ser-Thr/Tyr_kinase_cat_dom"/>
</dbReference>
<dbReference type="GO" id="GO:0004672">
    <property type="term" value="F:protein kinase activity"/>
    <property type="evidence" value="ECO:0007669"/>
    <property type="project" value="InterPro"/>
</dbReference>
<dbReference type="GO" id="GO:0005524">
    <property type="term" value="F:ATP binding"/>
    <property type="evidence" value="ECO:0007669"/>
    <property type="project" value="UniProtKB-KW"/>
</dbReference>
<dbReference type="Proteomes" id="UP001152484">
    <property type="component" value="Unassembled WGS sequence"/>
</dbReference>
<keyword evidence="1" id="KW-0547">Nucleotide-binding</keyword>
<dbReference type="Gene3D" id="3.30.200.20">
    <property type="entry name" value="Phosphorylase Kinase, domain 1"/>
    <property type="match status" value="2"/>
</dbReference>
<dbReference type="PANTHER" id="PTHR27001">
    <property type="entry name" value="OS01G0253100 PROTEIN"/>
    <property type="match status" value="1"/>
</dbReference>
<evidence type="ECO:0000313" key="5">
    <source>
        <dbReference type="Proteomes" id="UP001152484"/>
    </source>
</evidence>
<dbReference type="Pfam" id="PF07714">
    <property type="entry name" value="PK_Tyr_Ser-Thr"/>
    <property type="match status" value="2"/>
</dbReference>
<protein>
    <recommendedName>
        <fullName evidence="3">Protein kinase domain-containing protein</fullName>
    </recommendedName>
</protein>
<dbReference type="SUPFAM" id="SSF56112">
    <property type="entry name" value="Protein kinase-like (PK-like)"/>
    <property type="match status" value="2"/>
</dbReference>
<reference evidence="4" key="1">
    <citation type="submission" date="2022-07" db="EMBL/GenBank/DDBJ databases">
        <authorList>
            <person name="Macas J."/>
            <person name="Novak P."/>
            <person name="Neumann P."/>
        </authorList>
    </citation>
    <scope>NUCLEOTIDE SEQUENCE</scope>
</reference>
<dbReference type="InterPro" id="IPR011009">
    <property type="entry name" value="Kinase-like_dom_sf"/>
</dbReference>
<evidence type="ECO:0000256" key="1">
    <source>
        <dbReference type="ARBA" id="ARBA00022741"/>
    </source>
</evidence>
<evidence type="ECO:0000256" key="2">
    <source>
        <dbReference type="ARBA" id="ARBA00022840"/>
    </source>
</evidence>
<dbReference type="PROSITE" id="PS50011">
    <property type="entry name" value="PROTEIN_KINASE_DOM"/>
    <property type="match status" value="2"/>
</dbReference>